<keyword evidence="3 7" id="KW-0812">Transmembrane</keyword>
<keyword evidence="10" id="KW-1185">Reference proteome</keyword>
<comment type="caution">
    <text evidence="9">The sequence shown here is derived from an EMBL/GenBank/DDBJ whole genome shotgun (WGS) entry which is preliminary data.</text>
</comment>
<evidence type="ECO:0000256" key="6">
    <source>
        <dbReference type="ARBA" id="ARBA00023136"/>
    </source>
</evidence>
<dbReference type="OrthoDB" id="10062876at2759"/>
<evidence type="ECO:0000256" key="1">
    <source>
        <dbReference type="ARBA" id="ARBA00004141"/>
    </source>
</evidence>
<feature type="transmembrane region" description="Helical" evidence="7">
    <location>
        <begin position="410"/>
        <end position="431"/>
    </location>
</feature>
<keyword evidence="4" id="KW-0029">Amino-acid transport</keyword>
<reference evidence="9" key="1">
    <citation type="submission" date="2020-11" db="EMBL/GenBank/DDBJ databases">
        <authorList>
            <consortium name="DOE Joint Genome Institute"/>
            <person name="Ahrendt S."/>
            <person name="Riley R."/>
            <person name="Andreopoulos W."/>
            <person name="Labutti K."/>
            <person name="Pangilinan J."/>
            <person name="Ruiz-Duenas F.J."/>
            <person name="Barrasa J.M."/>
            <person name="Sanchez-Garcia M."/>
            <person name="Camarero S."/>
            <person name="Miyauchi S."/>
            <person name="Serrano A."/>
            <person name="Linde D."/>
            <person name="Babiker R."/>
            <person name="Drula E."/>
            <person name="Ayuso-Fernandez I."/>
            <person name="Pacheco R."/>
            <person name="Padilla G."/>
            <person name="Ferreira P."/>
            <person name="Barriuso J."/>
            <person name="Kellner H."/>
            <person name="Castanera R."/>
            <person name="Alfaro M."/>
            <person name="Ramirez L."/>
            <person name="Pisabarro A.G."/>
            <person name="Kuo A."/>
            <person name="Tritt A."/>
            <person name="Lipzen A."/>
            <person name="He G."/>
            <person name="Yan M."/>
            <person name="Ng V."/>
            <person name="Cullen D."/>
            <person name="Martin F."/>
            <person name="Rosso M.-N."/>
            <person name="Henrissat B."/>
            <person name="Hibbett D."/>
            <person name="Martinez A.T."/>
            <person name="Grigoriev I.V."/>
        </authorList>
    </citation>
    <scope>NUCLEOTIDE SEQUENCE</scope>
    <source>
        <strain evidence="9">CBS 247.69</strain>
    </source>
</reference>
<comment type="subcellular location">
    <subcellularLocation>
        <location evidence="1">Membrane</location>
        <topology evidence="1">Multi-pass membrane protein</topology>
    </subcellularLocation>
</comment>
<evidence type="ECO:0000256" key="2">
    <source>
        <dbReference type="ARBA" id="ARBA00022448"/>
    </source>
</evidence>
<dbReference type="PANTHER" id="PTHR43341:SF1">
    <property type="entry name" value="GENERAL AMINO-ACID PERMEASE GAP1"/>
    <property type="match status" value="1"/>
</dbReference>
<name>A0A9P6CBV5_9AGAR</name>
<feature type="transmembrane region" description="Helical" evidence="7">
    <location>
        <begin position="125"/>
        <end position="147"/>
    </location>
</feature>
<protein>
    <submittedName>
        <fullName evidence="9">Amino acid permease/ SLC12A domain-containing protein</fullName>
    </submittedName>
</protein>
<feature type="transmembrane region" description="Helical" evidence="7">
    <location>
        <begin position="278"/>
        <end position="297"/>
    </location>
</feature>
<evidence type="ECO:0000256" key="4">
    <source>
        <dbReference type="ARBA" id="ARBA00022970"/>
    </source>
</evidence>
<evidence type="ECO:0000313" key="9">
    <source>
        <dbReference type="EMBL" id="KAF9459937.1"/>
    </source>
</evidence>
<dbReference type="InterPro" id="IPR004841">
    <property type="entry name" value="AA-permease/SLC12A_dom"/>
</dbReference>
<evidence type="ECO:0000256" key="7">
    <source>
        <dbReference type="SAM" id="Phobius"/>
    </source>
</evidence>
<feature type="transmembrane region" description="Helical" evidence="7">
    <location>
        <begin position="486"/>
        <end position="505"/>
    </location>
</feature>
<feature type="transmembrane region" description="Helical" evidence="7">
    <location>
        <begin position="44"/>
        <end position="63"/>
    </location>
</feature>
<gene>
    <name evidence="9" type="ORF">BDZ94DRAFT_954319</name>
</gene>
<dbReference type="EMBL" id="MU150307">
    <property type="protein sequence ID" value="KAF9459937.1"/>
    <property type="molecule type" value="Genomic_DNA"/>
</dbReference>
<feature type="transmembrane region" description="Helical" evidence="7">
    <location>
        <begin position="75"/>
        <end position="92"/>
    </location>
</feature>
<evidence type="ECO:0000256" key="3">
    <source>
        <dbReference type="ARBA" id="ARBA00022692"/>
    </source>
</evidence>
<evidence type="ECO:0000259" key="8">
    <source>
        <dbReference type="Pfam" id="PF00324"/>
    </source>
</evidence>
<feature type="transmembrane region" description="Helical" evidence="7">
    <location>
        <begin position="182"/>
        <end position="205"/>
    </location>
</feature>
<evidence type="ECO:0000256" key="5">
    <source>
        <dbReference type="ARBA" id="ARBA00022989"/>
    </source>
</evidence>
<accession>A0A9P6CBV5</accession>
<feature type="transmembrane region" description="Helical" evidence="7">
    <location>
        <begin position="452"/>
        <end position="474"/>
    </location>
</feature>
<feature type="domain" description="Amino acid permease/ SLC12A" evidence="8">
    <location>
        <begin position="44"/>
        <end position="510"/>
    </location>
</feature>
<dbReference type="GO" id="GO:0016020">
    <property type="term" value="C:membrane"/>
    <property type="evidence" value="ECO:0007669"/>
    <property type="project" value="UniProtKB-SubCell"/>
</dbReference>
<proteinExistence type="predicted"/>
<dbReference type="Pfam" id="PF00324">
    <property type="entry name" value="AA_permease"/>
    <property type="match status" value="1"/>
</dbReference>
<dbReference type="Gene3D" id="1.20.1740.10">
    <property type="entry name" value="Amino acid/polyamine transporter I"/>
    <property type="match status" value="1"/>
</dbReference>
<dbReference type="InterPro" id="IPR050524">
    <property type="entry name" value="APC_YAT"/>
</dbReference>
<dbReference type="Proteomes" id="UP000807353">
    <property type="component" value="Unassembled WGS sequence"/>
</dbReference>
<keyword evidence="5 7" id="KW-1133">Transmembrane helix</keyword>
<dbReference type="FunFam" id="1.20.1740.10:FF:000001">
    <property type="entry name" value="Amino acid permease"/>
    <property type="match status" value="1"/>
</dbReference>
<organism evidence="9 10">
    <name type="scientific">Collybia nuda</name>
    <dbReference type="NCBI Taxonomy" id="64659"/>
    <lineage>
        <taxon>Eukaryota</taxon>
        <taxon>Fungi</taxon>
        <taxon>Dikarya</taxon>
        <taxon>Basidiomycota</taxon>
        <taxon>Agaricomycotina</taxon>
        <taxon>Agaricomycetes</taxon>
        <taxon>Agaricomycetidae</taxon>
        <taxon>Agaricales</taxon>
        <taxon>Tricholomatineae</taxon>
        <taxon>Clitocybaceae</taxon>
        <taxon>Collybia</taxon>
    </lineage>
</organism>
<evidence type="ECO:0000313" key="10">
    <source>
        <dbReference type="Proteomes" id="UP000807353"/>
    </source>
</evidence>
<dbReference type="PANTHER" id="PTHR43341">
    <property type="entry name" value="AMINO ACID PERMEASE"/>
    <property type="match status" value="1"/>
</dbReference>
<feature type="transmembrane region" description="Helical" evidence="7">
    <location>
        <begin position="154"/>
        <end position="176"/>
    </location>
</feature>
<keyword evidence="2" id="KW-0813">Transport</keyword>
<keyword evidence="6 7" id="KW-0472">Membrane</keyword>
<dbReference type="GO" id="GO:0015171">
    <property type="term" value="F:amino acid transmembrane transporter activity"/>
    <property type="evidence" value="ECO:0007669"/>
    <property type="project" value="TreeGrafter"/>
</dbReference>
<dbReference type="PIRSF" id="PIRSF006060">
    <property type="entry name" value="AA_transporter"/>
    <property type="match status" value="1"/>
</dbReference>
<sequence length="532" mass="58353">MSFEKDYDPETSPKVEHKEIVHDDRVVDASTGDPHMHRSLKGRHVSMIAIAGTIGTGLFLGSGKAIANGGPVGSVLGYLIVGCLVGFMMYSLGEMMVYDPSACGFIEFSARYVDPALGFTMGWQYWFQTVMGATVEIVAASVIIEFWDPSTKHLAIYVTVMLLGIMIINIAGVKYFGEFEFWFAFLKVTTVVGLCIVCLVVDLGGAPDGDRRGFRYWRDSPFNNSFLNIMPPSKARFLGFWAVLTQASFSYGGMEALASICLEADNPQKSMRTATRAIFYRIVLLYIVSLWLAGMCISPTNPNLLRANAEGVGTAAQSPFVIVITTSGIKVLDHIVNAAVLTSAFSSGNENLYASSRAMFMLAQEGKAPRLFAKVLPNGVPINALLLSSLFGCLGYLNCGAGSASVAFNWLSNITALGSMLTWCGIALSHIRFSRGMRAQGISRDVLPFRSWMLPWGSYAVLVSFIIIIFFSGWTALKPWSPSDFFSTYINIPFIIILYFGYKFINKTKIVPLNEMDLTSHYTPGSVVRSKF</sequence>
<dbReference type="AlphaFoldDB" id="A0A9P6CBV5"/>